<proteinExistence type="predicted"/>
<dbReference type="AlphaFoldDB" id="A0AA89AR32"/>
<keyword evidence="1" id="KW-1133">Transmembrane helix</keyword>
<evidence type="ECO:0000313" key="2">
    <source>
        <dbReference type="EMBL" id="KAK3011910.1"/>
    </source>
</evidence>
<keyword evidence="3" id="KW-1185">Reference proteome</keyword>
<dbReference type="Gene3D" id="1.50.10.20">
    <property type="match status" value="1"/>
</dbReference>
<sequence>MKLPKQVTVGNEEDVSEEAVETTLRRALRFFSTLQAEGGYWPGDYGGILYLLPGMARLISSCLLIYFIYYGAIYVIGLSAIGALHSGLSQEHQREICRYLYNHQ</sequence>
<comment type="caution">
    <text evidence="2">The sequence shown here is derived from an EMBL/GenBank/DDBJ whole genome shotgun (WGS) entry which is preliminary data.</text>
</comment>
<accession>A0AA89AR32</accession>
<feature type="transmembrane region" description="Helical" evidence="1">
    <location>
        <begin position="58"/>
        <end position="84"/>
    </location>
</feature>
<dbReference type="EMBL" id="JAVXUP010001413">
    <property type="protein sequence ID" value="KAK3011910.1"/>
    <property type="molecule type" value="Genomic_DNA"/>
</dbReference>
<evidence type="ECO:0000313" key="3">
    <source>
        <dbReference type="Proteomes" id="UP001188597"/>
    </source>
</evidence>
<dbReference type="GO" id="GO:0016866">
    <property type="term" value="F:intramolecular transferase activity"/>
    <property type="evidence" value="ECO:0007669"/>
    <property type="project" value="InterPro"/>
</dbReference>
<gene>
    <name evidence="2" type="ORF">RJ639_011060</name>
</gene>
<organism evidence="2 3">
    <name type="scientific">Escallonia herrerae</name>
    <dbReference type="NCBI Taxonomy" id="1293975"/>
    <lineage>
        <taxon>Eukaryota</taxon>
        <taxon>Viridiplantae</taxon>
        <taxon>Streptophyta</taxon>
        <taxon>Embryophyta</taxon>
        <taxon>Tracheophyta</taxon>
        <taxon>Spermatophyta</taxon>
        <taxon>Magnoliopsida</taxon>
        <taxon>eudicotyledons</taxon>
        <taxon>Gunneridae</taxon>
        <taxon>Pentapetalae</taxon>
        <taxon>asterids</taxon>
        <taxon>campanulids</taxon>
        <taxon>Escalloniales</taxon>
        <taxon>Escalloniaceae</taxon>
        <taxon>Escallonia</taxon>
    </lineage>
</organism>
<dbReference type="PANTHER" id="PTHR11764:SF44">
    <property type="entry name" value="LANOSTEROL SYNTHASE"/>
    <property type="match status" value="1"/>
</dbReference>
<dbReference type="GO" id="GO:0016104">
    <property type="term" value="P:triterpenoid biosynthetic process"/>
    <property type="evidence" value="ECO:0007669"/>
    <property type="project" value="InterPro"/>
</dbReference>
<dbReference type="PANTHER" id="PTHR11764">
    <property type="entry name" value="TERPENE CYCLASE/MUTASE FAMILY MEMBER"/>
    <property type="match status" value="1"/>
</dbReference>
<dbReference type="SUPFAM" id="SSF81853">
    <property type="entry name" value="Family 10 polysaccharide lyase"/>
    <property type="match status" value="1"/>
</dbReference>
<name>A0AA89AR32_9ASTE</name>
<dbReference type="GO" id="GO:0005811">
    <property type="term" value="C:lipid droplet"/>
    <property type="evidence" value="ECO:0007669"/>
    <property type="project" value="InterPro"/>
</dbReference>
<feature type="non-terminal residue" evidence="2">
    <location>
        <position position="104"/>
    </location>
</feature>
<dbReference type="InterPro" id="IPR018333">
    <property type="entry name" value="Squalene_cyclase"/>
</dbReference>
<keyword evidence="1" id="KW-0812">Transmembrane</keyword>
<protein>
    <submittedName>
        <fullName evidence="2">Uncharacterized protein</fullName>
    </submittedName>
</protein>
<reference evidence="2" key="1">
    <citation type="submission" date="2022-12" db="EMBL/GenBank/DDBJ databases">
        <title>Draft genome assemblies for two species of Escallonia (Escalloniales).</title>
        <authorList>
            <person name="Chanderbali A."/>
            <person name="Dervinis C."/>
            <person name="Anghel I."/>
            <person name="Soltis D."/>
            <person name="Soltis P."/>
            <person name="Zapata F."/>
        </authorList>
    </citation>
    <scope>NUCLEOTIDE SEQUENCE</scope>
    <source>
        <strain evidence="2">UCBG64.0493</strain>
        <tissue evidence="2">Leaf</tissue>
    </source>
</reference>
<keyword evidence="1" id="KW-0472">Membrane</keyword>
<dbReference type="Proteomes" id="UP001188597">
    <property type="component" value="Unassembled WGS sequence"/>
</dbReference>
<evidence type="ECO:0000256" key="1">
    <source>
        <dbReference type="SAM" id="Phobius"/>
    </source>
</evidence>